<evidence type="ECO:0000256" key="7">
    <source>
        <dbReference type="ARBA" id="ARBA00022741"/>
    </source>
</evidence>
<evidence type="ECO:0000256" key="2">
    <source>
        <dbReference type="ARBA" id="ARBA00007599"/>
    </source>
</evidence>
<evidence type="ECO:0000256" key="3">
    <source>
        <dbReference type="ARBA" id="ARBA00019010"/>
    </source>
</evidence>
<evidence type="ECO:0000256" key="5">
    <source>
        <dbReference type="ARBA" id="ARBA00022694"/>
    </source>
</evidence>
<evidence type="ECO:0000256" key="9">
    <source>
        <dbReference type="ARBA" id="ARBA00022842"/>
    </source>
</evidence>
<comment type="similarity">
    <text evidence="2">Belongs to the TsaE family.</text>
</comment>
<keyword evidence="6" id="KW-0479">Metal-binding</keyword>
<dbReference type="NCBIfam" id="TIGR00150">
    <property type="entry name" value="T6A_YjeE"/>
    <property type="match status" value="1"/>
</dbReference>
<sequence length="148" mass="16338">MPNSPSVRGYETASTAETTQLGRTLGERLQPGDTVLLIGDLGAGKTCFIQGLCSGLGVEEPVTSPTFTLINEYQGRLPVAHFDLYRLNDPESVLDIGFDEYVDSNQVCLIEWADKFLEIMPTDAIEVKIEIGEGERRQLVMDLAMLNR</sequence>
<feature type="non-terminal residue" evidence="11">
    <location>
        <position position="148"/>
    </location>
</feature>
<dbReference type="InterPro" id="IPR003442">
    <property type="entry name" value="T6A_TsaE"/>
</dbReference>
<accession>A0A382Z7I4</accession>
<keyword evidence="8" id="KW-0067">ATP-binding</keyword>
<reference evidence="11" key="1">
    <citation type="submission" date="2018-05" db="EMBL/GenBank/DDBJ databases">
        <authorList>
            <person name="Lanie J.A."/>
            <person name="Ng W.-L."/>
            <person name="Kazmierczak K.M."/>
            <person name="Andrzejewski T.M."/>
            <person name="Davidsen T.M."/>
            <person name="Wayne K.J."/>
            <person name="Tettelin H."/>
            <person name="Glass J.I."/>
            <person name="Rusch D."/>
            <person name="Podicherti R."/>
            <person name="Tsui H.-C.T."/>
            <person name="Winkler M.E."/>
        </authorList>
    </citation>
    <scope>NUCLEOTIDE SEQUENCE</scope>
</reference>
<keyword evidence="5" id="KW-0819">tRNA processing</keyword>
<comment type="subcellular location">
    <subcellularLocation>
        <location evidence="1">Cytoplasm</location>
    </subcellularLocation>
</comment>
<evidence type="ECO:0000256" key="6">
    <source>
        <dbReference type="ARBA" id="ARBA00022723"/>
    </source>
</evidence>
<protein>
    <recommendedName>
        <fullName evidence="3">tRNA threonylcarbamoyladenosine biosynthesis protein TsaE</fullName>
    </recommendedName>
    <alternativeName>
        <fullName evidence="10">t(6)A37 threonylcarbamoyladenosine biosynthesis protein TsaE</fullName>
    </alternativeName>
</protein>
<gene>
    <name evidence="11" type="ORF">METZ01_LOCUS444311</name>
</gene>
<dbReference type="InterPro" id="IPR027417">
    <property type="entry name" value="P-loop_NTPase"/>
</dbReference>
<dbReference type="Gene3D" id="3.40.50.300">
    <property type="entry name" value="P-loop containing nucleotide triphosphate hydrolases"/>
    <property type="match status" value="1"/>
</dbReference>
<dbReference type="AlphaFoldDB" id="A0A382Z7I4"/>
<keyword evidence="4" id="KW-0963">Cytoplasm</keyword>
<evidence type="ECO:0000256" key="8">
    <source>
        <dbReference type="ARBA" id="ARBA00022840"/>
    </source>
</evidence>
<dbReference type="GO" id="GO:0046872">
    <property type="term" value="F:metal ion binding"/>
    <property type="evidence" value="ECO:0007669"/>
    <property type="project" value="UniProtKB-KW"/>
</dbReference>
<evidence type="ECO:0000256" key="1">
    <source>
        <dbReference type="ARBA" id="ARBA00004496"/>
    </source>
</evidence>
<proteinExistence type="inferred from homology"/>
<dbReference type="Pfam" id="PF02367">
    <property type="entry name" value="TsaE"/>
    <property type="match status" value="1"/>
</dbReference>
<dbReference type="PANTHER" id="PTHR33540">
    <property type="entry name" value="TRNA THREONYLCARBAMOYLADENOSINE BIOSYNTHESIS PROTEIN TSAE"/>
    <property type="match status" value="1"/>
</dbReference>
<keyword evidence="7" id="KW-0547">Nucleotide-binding</keyword>
<dbReference type="GO" id="GO:0002949">
    <property type="term" value="P:tRNA threonylcarbamoyladenosine modification"/>
    <property type="evidence" value="ECO:0007669"/>
    <property type="project" value="InterPro"/>
</dbReference>
<keyword evidence="9" id="KW-0460">Magnesium</keyword>
<organism evidence="11">
    <name type="scientific">marine metagenome</name>
    <dbReference type="NCBI Taxonomy" id="408172"/>
    <lineage>
        <taxon>unclassified sequences</taxon>
        <taxon>metagenomes</taxon>
        <taxon>ecological metagenomes</taxon>
    </lineage>
</organism>
<dbReference type="SUPFAM" id="SSF52540">
    <property type="entry name" value="P-loop containing nucleoside triphosphate hydrolases"/>
    <property type="match status" value="1"/>
</dbReference>
<dbReference type="EMBL" id="UINC01181658">
    <property type="protein sequence ID" value="SVD91457.1"/>
    <property type="molecule type" value="Genomic_DNA"/>
</dbReference>
<evidence type="ECO:0000313" key="11">
    <source>
        <dbReference type="EMBL" id="SVD91457.1"/>
    </source>
</evidence>
<dbReference type="PANTHER" id="PTHR33540:SF2">
    <property type="entry name" value="TRNA THREONYLCARBAMOYLADENOSINE BIOSYNTHESIS PROTEIN TSAE"/>
    <property type="match status" value="1"/>
</dbReference>
<evidence type="ECO:0000256" key="4">
    <source>
        <dbReference type="ARBA" id="ARBA00022490"/>
    </source>
</evidence>
<dbReference type="GO" id="GO:0005737">
    <property type="term" value="C:cytoplasm"/>
    <property type="evidence" value="ECO:0007669"/>
    <property type="project" value="UniProtKB-SubCell"/>
</dbReference>
<name>A0A382Z7I4_9ZZZZ</name>
<evidence type="ECO:0000256" key="10">
    <source>
        <dbReference type="ARBA" id="ARBA00032441"/>
    </source>
</evidence>
<dbReference type="GO" id="GO:0005524">
    <property type="term" value="F:ATP binding"/>
    <property type="evidence" value="ECO:0007669"/>
    <property type="project" value="UniProtKB-KW"/>
</dbReference>